<dbReference type="Gene3D" id="1.25.40.10">
    <property type="entry name" value="Tetratricopeptide repeat domain"/>
    <property type="match status" value="1"/>
</dbReference>
<protein>
    <recommendedName>
        <fullName evidence="4">Tetratricopeptide repeat protein</fullName>
    </recommendedName>
</protein>
<evidence type="ECO:0000313" key="3">
    <source>
        <dbReference type="Proteomes" id="UP000289200"/>
    </source>
</evidence>
<comment type="caution">
    <text evidence="2">The sequence shown here is derived from an EMBL/GenBank/DDBJ whole genome shotgun (WGS) entry which is preliminary data.</text>
</comment>
<dbReference type="RefSeq" id="WP_129608079.1">
    <property type="nucleotide sequence ID" value="NZ_UWOC01000077.1"/>
</dbReference>
<keyword evidence="3" id="KW-1185">Reference proteome</keyword>
<dbReference type="AlphaFoldDB" id="A0A447CRU3"/>
<dbReference type="EMBL" id="UWOC01000077">
    <property type="protein sequence ID" value="VCU07910.1"/>
    <property type="molecule type" value="Genomic_DNA"/>
</dbReference>
<dbReference type="SUPFAM" id="SSF48452">
    <property type="entry name" value="TPR-like"/>
    <property type="match status" value="1"/>
</dbReference>
<proteinExistence type="predicted"/>
<dbReference type="InterPro" id="IPR011990">
    <property type="entry name" value="TPR-like_helical_dom_sf"/>
</dbReference>
<evidence type="ECO:0008006" key="4">
    <source>
        <dbReference type="Google" id="ProtNLM"/>
    </source>
</evidence>
<dbReference type="OrthoDB" id="7304921at2"/>
<dbReference type="Proteomes" id="UP000289200">
    <property type="component" value="Unassembled WGS sequence"/>
</dbReference>
<organism evidence="2 3">
    <name type="scientific">Rhodoplanes serenus</name>
    <dbReference type="NCBI Taxonomy" id="200615"/>
    <lineage>
        <taxon>Bacteria</taxon>
        <taxon>Pseudomonadati</taxon>
        <taxon>Pseudomonadota</taxon>
        <taxon>Alphaproteobacteria</taxon>
        <taxon>Hyphomicrobiales</taxon>
        <taxon>Nitrobacteraceae</taxon>
        <taxon>Rhodoplanes</taxon>
    </lineage>
</organism>
<name>A0A447CRU3_9BRAD</name>
<accession>A0A447CRU3</accession>
<sequence length="677" mass="74745">MTATVDAPEAEWLLDLRADPGEAVRRLVAGSARFGRLAAAEPEDAAATLLHDAEPDIREAFGRGCLALLKSFRGTMLSLDRAAFTTALGRLAVLVAVVRRTTPRDTVVDLHRNYIAWNAFFETFVVDRGLDLRREYWRILALTQQEAEDAGLAHRRLMPLWLAVCGESGGSGQYDESYLRVALLGLRRLPLGAALSSNEDFVLHGLARWAAWRNPQKRDFLRQWHVLKGDYPHGADFWPARVEATIAATERELSERTKETAAAQETFPAAAWWREDVGAPARPITMKRRPSRAAEPPARERREEILRRVDQPLDGFRTTLDRLVADHRAYADATGDVFYLVRTACNIGMRLIERGPPEERTARGETAVRLAALSFEYSPIDPFPWGLLLRGLQTADRAGDAELVGWESIRRFPEDPHRRTQLATVLAEPLDRPWDAVPLLRDAIRLFPDNAQAPTQLAKLLADRLGRRDEALEVLRTAQHAGAADDLTTSLLHRLQRSRPRGAAPAPPPAARPAAASSTLDLPTAAARRVLFRFEQGLSRLDDVKALLDHHSPDAYLAYVGERTMARPAPVATTFALAFEAAARTGSTEALRALIRRARSLDGVLAGQAIAAMEGRVEPFPLDQIGTGGAARLRLLVDHFANTNAPAPPQRLLLLRDMAASFLSTDMAFPARLLPAA</sequence>
<evidence type="ECO:0000256" key="1">
    <source>
        <dbReference type="SAM" id="MobiDB-lite"/>
    </source>
</evidence>
<reference evidence="3" key="1">
    <citation type="submission" date="2018-10" db="EMBL/GenBank/DDBJ databases">
        <authorList>
            <person name="Peiro R."/>
            <person name="Begona"/>
            <person name="Cbmso G."/>
            <person name="Lopez M."/>
            <person name="Gonzalez S."/>
            <person name="Sacristan E."/>
            <person name="Castillo E."/>
        </authorList>
    </citation>
    <scope>NUCLEOTIDE SEQUENCE [LARGE SCALE GENOMIC DNA]</scope>
</reference>
<feature type="region of interest" description="Disordered" evidence="1">
    <location>
        <begin position="498"/>
        <end position="519"/>
    </location>
</feature>
<evidence type="ECO:0000313" key="2">
    <source>
        <dbReference type="EMBL" id="VCU07910.1"/>
    </source>
</evidence>
<gene>
    <name evidence="2" type="ORF">RHODGE_RHODGE_01060</name>
</gene>